<evidence type="ECO:0000313" key="1">
    <source>
        <dbReference type="EMBL" id="RCK64094.1"/>
    </source>
</evidence>
<comment type="caution">
    <text evidence="1">The sequence shown here is derived from an EMBL/GenBank/DDBJ whole genome shotgun (WGS) entry which is preliminary data.</text>
</comment>
<proteinExistence type="predicted"/>
<gene>
    <name evidence="1" type="ORF">Cantr_10517</name>
</gene>
<dbReference type="EMBL" id="QLNQ01000023">
    <property type="protein sequence ID" value="RCK64094.1"/>
    <property type="molecule type" value="Genomic_DNA"/>
</dbReference>
<dbReference type="Proteomes" id="UP000253472">
    <property type="component" value="Unassembled WGS sequence"/>
</dbReference>
<organism evidence="1 2">
    <name type="scientific">Candida viswanathii</name>
    <dbReference type="NCBI Taxonomy" id="5486"/>
    <lineage>
        <taxon>Eukaryota</taxon>
        <taxon>Fungi</taxon>
        <taxon>Dikarya</taxon>
        <taxon>Ascomycota</taxon>
        <taxon>Saccharomycotina</taxon>
        <taxon>Pichiomycetes</taxon>
        <taxon>Debaryomycetaceae</taxon>
        <taxon>Candida/Lodderomyces clade</taxon>
        <taxon>Candida</taxon>
    </lineage>
</organism>
<reference evidence="1 2" key="1">
    <citation type="submission" date="2018-06" db="EMBL/GenBank/DDBJ databases">
        <title>Whole genome sequencing of Candida tropicalis (genome annotated by CSBL at Korea University).</title>
        <authorList>
            <person name="Ahn J."/>
        </authorList>
    </citation>
    <scope>NUCLEOTIDE SEQUENCE [LARGE SCALE GENOMIC DNA]</scope>
    <source>
        <strain evidence="1 2">ATCC 20962</strain>
    </source>
</reference>
<keyword evidence="2" id="KW-1185">Reference proteome</keyword>
<accession>A0A367YDZ9</accession>
<name>A0A367YDZ9_9ASCO</name>
<dbReference type="AlphaFoldDB" id="A0A367YDZ9"/>
<evidence type="ECO:0000313" key="2">
    <source>
        <dbReference type="Proteomes" id="UP000253472"/>
    </source>
</evidence>
<sequence>MSQTLIPKIRAFNATRSNVFGRRFLGFSSEATRKELKKPTLWSELKRPNAKKPIKKPTLSKEERQFYKPGIPAYSFNDPEEFANRVRLKFKRNRNGNFVTSEFFNRYYEFLGEEHKKLQLFEKLFAENEDVKCRDLPTLSVPDFLSHLAIYDGIEKTLQKEQPDLPEERKLSIQRKKFQECWDQMLDTLENDYKILSFFKAGLFWFTNDLRKFDEELDFRVIGRVTLFEHIAREQKYMNHKMIMMSEPDYHYFKFLTTGVRWKYLKKLLQAADIELNEVRAILRHPKYHEYMQAVSPAFEEVDGLYQREFPLLPAMNSLFHFLGYVQKLKVPDDYYMSAANLYKMTTLLLGYRQQVAQKLLDLIMEELFLFPRRDWNVYATETFPIQNVLRDPEENYILNFAAHVGMDLNELMQFGSKGQGIFKHLFNDENKKPWLPLYKILFADTARIRKTFSYPRAQEMYPIMVQQRQR</sequence>
<protein>
    <submittedName>
        <fullName evidence="1">Uncharacterized protein</fullName>
    </submittedName>
</protein>